<dbReference type="RefSeq" id="WP_025746594.1">
    <property type="nucleotide sequence ID" value="NZ_FOXR01000001.1"/>
</dbReference>
<keyword evidence="1" id="KW-0282">Flagellum</keyword>
<name>A0A1I5RM48_9FIRM</name>
<dbReference type="AlphaFoldDB" id="A0A1I5RM48"/>
<dbReference type="Pfam" id="PF06289">
    <property type="entry name" value="FlbD"/>
    <property type="match status" value="1"/>
</dbReference>
<accession>A0A1I5RM48</accession>
<dbReference type="Proteomes" id="UP000198577">
    <property type="component" value="Unassembled WGS sequence"/>
</dbReference>
<protein>
    <submittedName>
        <fullName evidence="1">Flagellar protein FlbD</fullName>
    </submittedName>
</protein>
<keyword evidence="1" id="KW-0969">Cilium</keyword>
<dbReference type="EMBL" id="FOXR01000001">
    <property type="protein sequence ID" value="SFP59563.1"/>
    <property type="molecule type" value="Genomic_DNA"/>
</dbReference>
<gene>
    <name evidence="1" type="ORF">SAMN05444406_10140</name>
</gene>
<sequence>MIRVTRLNGEEFYINPDLIQYIEKTPDTVITLTNDRKVVVREEIEEIIERIIAFKQRIYGFTQGNERLAGE</sequence>
<proteinExistence type="predicted"/>
<dbReference type="InterPro" id="IPR009384">
    <property type="entry name" value="SwrD-like"/>
</dbReference>
<organism evidence="1 2">
    <name type="scientific">Caldicoprobacter faecalis</name>
    <dbReference type="NCBI Taxonomy" id="937334"/>
    <lineage>
        <taxon>Bacteria</taxon>
        <taxon>Bacillati</taxon>
        <taxon>Bacillota</taxon>
        <taxon>Clostridia</taxon>
        <taxon>Caldicoprobacterales</taxon>
        <taxon>Caldicoprobacteraceae</taxon>
        <taxon>Caldicoprobacter</taxon>
    </lineage>
</organism>
<dbReference type="PANTHER" id="PTHR39185:SF1">
    <property type="entry name" value="SWARMING MOTILITY PROTEIN SWRD"/>
    <property type="match status" value="1"/>
</dbReference>
<evidence type="ECO:0000313" key="1">
    <source>
        <dbReference type="EMBL" id="SFP59563.1"/>
    </source>
</evidence>
<dbReference type="STRING" id="937334.SAMN05444406_10140"/>
<evidence type="ECO:0000313" key="2">
    <source>
        <dbReference type="Proteomes" id="UP000198577"/>
    </source>
</evidence>
<keyword evidence="1" id="KW-0966">Cell projection</keyword>
<dbReference type="PANTHER" id="PTHR39185">
    <property type="entry name" value="SWARMING MOTILITY PROTEIN SWRD"/>
    <property type="match status" value="1"/>
</dbReference>
<dbReference type="OrthoDB" id="9799862at2"/>
<keyword evidence="2" id="KW-1185">Reference proteome</keyword>
<reference evidence="1 2" key="1">
    <citation type="submission" date="2016-10" db="EMBL/GenBank/DDBJ databases">
        <authorList>
            <person name="de Groot N.N."/>
        </authorList>
    </citation>
    <scope>NUCLEOTIDE SEQUENCE [LARGE SCALE GENOMIC DNA]</scope>
    <source>
        <strain evidence="1 2">DSM 20678</strain>
    </source>
</reference>